<evidence type="ECO:0000259" key="6">
    <source>
        <dbReference type="PROSITE" id="PS50089"/>
    </source>
</evidence>
<dbReference type="OrthoDB" id="496970at2759"/>
<accession>A0A835XU69</accession>
<name>A0A835XU69_9CHLO</name>
<evidence type="ECO:0000256" key="5">
    <source>
        <dbReference type="SAM" id="MobiDB-lite"/>
    </source>
</evidence>
<evidence type="ECO:0000313" key="9">
    <source>
        <dbReference type="Proteomes" id="UP000612055"/>
    </source>
</evidence>
<proteinExistence type="predicted"/>
<keyword evidence="9" id="KW-1185">Reference proteome</keyword>
<keyword evidence="3" id="KW-0862">Zinc</keyword>
<dbReference type="PROSITE" id="PS51292">
    <property type="entry name" value="ZF_RING_CH"/>
    <property type="match status" value="1"/>
</dbReference>
<dbReference type="Pfam" id="PF12906">
    <property type="entry name" value="RINGv"/>
    <property type="match status" value="1"/>
</dbReference>
<dbReference type="AlphaFoldDB" id="A0A835XU69"/>
<dbReference type="InterPro" id="IPR001841">
    <property type="entry name" value="Znf_RING"/>
</dbReference>
<comment type="caution">
    <text evidence="8">The sequence shown here is derived from an EMBL/GenBank/DDBJ whole genome shotgun (WGS) entry which is preliminary data.</text>
</comment>
<gene>
    <name evidence="8" type="ORF">HYH03_012324</name>
</gene>
<evidence type="ECO:0000313" key="8">
    <source>
        <dbReference type="EMBL" id="KAG2489098.1"/>
    </source>
</evidence>
<dbReference type="PROSITE" id="PS50089">
    <property type="entry name" value="ZF_RING_2"/>
    <property type="match status" value="1"/>
</dbReference>
<keyword evidence="2 4" id="KW-0863">Zinc-finger</keyword>
<evidence type="ECO:0008006" key="10">
    <source>
        <dbReference type="Google" id="ProtNLM"/>
    </source>
</evidence>
<dbReference type="SUPFAM" id="SSF57850">
    <property type="entry name" value="RING/U-box"/>
    <property type="match status" value="1"/>
</dbReference>
<dbReference type="SMART" id="SM00744">
    <property type="entry name" value="RINGv"/>
    <property type="match status" value="1"/>
</dbReference>
<sequence length="211" mass="22862">MSALVNSDALRCQQQQDAGDIETSVCYICLQEGTDARPLVTPCACTNRPVHTRCMARWQLHSSGKSEEKTCRFCNHELPDWKPTLLGEDDEDGAPKPLLAAVVYNNVVYKIPILPGPEGKAAFKRQVNQLFGLSNRMFEVAFEVKVAEDKVQLSGLSAYEAATRCAARSARQQQQQQRAAAGSSSSAEGADEPPLSNVAQSVPVAPVSDVL</sequence>
<dbReference type="InterPro" id="IPR011016">
    <property type="entry name" value="Znf_RING-CH"/>
</dbReference>
<feature type="compositionally biased region" description="Low complexity" evidence="5">
    <location>
        <begin position="169"/>
        <end position="187"/>
    </location>
</feature>
<feature type="domain" description="RING-CH-type" evidence="7">
    <location>
        <begin position="18"/>
        <end position="81"/>
    </location>
</feature>
<feature type="region of interest" description="Disordered" evidence="5">
    <location>
        <begin position="169"/>
        <end position="211"/>
    </location>
</feature>
<dbReference type="EMBL" id="JAEHOE010000076">
    <property type="protein sequence ID" value="KAG2489098.1"/>
    <property type="molecule type" value="Genomic_DNA"/>
</dbReference>
<organism evidence="8 9">
    <name type="scientific">Edaphochlamys debaryana</name>
    <dbReference type="NCBI Taxonomy" id="47281"/>
    <lineage>
        <taxon>Eukaryota</taxon>
        <taxon>Viridiplantae</taxon>
        <taxon>Chlorophyta</taxon>
        <taxon>core chlorophytes</taxon>
        <taxon>Chlorophyceae</taxon>
        <taxon>CS clade</taxon>
        <taxon>Chlamydomonadales</taxon>
        <taxon>Chlamydomonadales incertae sedis</taxon>
        <taxon>Edaphochlamys</taxon>
    </lineage>
</organism>
<dbReference type="GO" id="GO:0008270">
    <property type="term" value="F:zinc ion binding"/>
    <property type="evidence" value="ECO:0007669"/>
    <property type="project" value="UniProtKB-KW"/>
</dbReference>
<feature type="domain" description="RING-type" evidence="6">
    <location>
        <begin position="26"/>
        <end position="75"/>
    </location>
</feature>
<keyword evidence="1" id="KW-0479">Metal-binding</keyword>
<evidence type="ECO:0000256" key="4">
    <source>
        <dbReference type="PROSITE-ProRule" id="PRU00175"/>
    </source>
</evidence>
<protein>
    <recommendedName>
        <fullName evidence="10">RING-CH-type domain-containing protein</fullName>
    </recommendedName>
</protein>
<dbReference type="Gene3D" id="3.30.40.10">
    <property type="entry name" value="Zinc/RING finger domain, C3HC4 (zinc finger)"/>
    <property type="match status" value="1"/>
</dbReference>
<dbReference type="Proteomes" id="UP000612055">
    <property type="component" value="Unassembled WGS sequence"/>
</dbReference>
<reference evidence="8" key="1">
    <citation type="journal article" date="2020" name="bioRxiv">
        <title>Comparative genomics of Chlamydomonas.</title>
        <authorList>
            <person name="Craig R.J."/>
            <person name="Hasan A.R."/>
            <person name="Ness R.W."/>
            <person name="Keightley P.D."/>
        </authorList>
    </citation>
    <scope>NUCLEOTIDE SEQUENCE</scope>
    <source>
        <strain evidence="8">CCAP 11/70</strain>
    </source>
</reference>
<evidence type="ECO:0000256" key="3">
    <source>
        <dbReference type="ARBA" id="ARBA00022833"/>
    </source>
</evidence>
<evidence type="ECO:0000259" key="7">
    <source>
        <dbReference type="PROSITE" id="PS51292"/>
    </source>
</evidence>
<evidence type="ECO:0000256" key="2">
    <source>
        <dbReference type="ARBA" id="ARBA00022771"/>
    </source>
</evidence>
<evidence type="ECO:0000256" key="1">
    <source>
        <dbReference type="ARBA" id="ARBA00022723"/>
    </source>
</evidence>
<dbReference type="InterPro" id="IPR013083">
    <property type="entry name" value="Znf_RING/FYVE/PHD"/>
</dbReference>